<dbReference type="OrthoDB" id="540174at2759"/>
<feature type="binding site" description="proximal binding residue" evidence="4">
    <location>
        <position position="396"/>
    </location>
    <ligand>
        <name>heme b</name>
        <dbReference type="ChEBI" id="CHEBI:60344"/>
    </ligand>
    <ligandPart>
        <name>Fe</name>
        <dbReference type="ChEBI" id="CHEBI:18248"/>
    </ligandPart>
</feature>
<dbReference type="GO" id="GO:0005737">
    <property type="term" value="C:cytoplasm"/>
    <property type="evidence" value="ECO:0007669"/>
    <property type="project" value="TreeGrafter"/>
</dbReference>
<dbReference type="GO" id="GO:0020037">
    <property type="term" value="F:heme binding"/>
    <property type="evidence" value="ECO:0007669"/>
    <property type="project" value="InterPro"/>
</dbReference>
<keyword evidence="6" id="KW-1185">Reference proteome</keyword>
<organism evidence="5 6">
    <name type="scientific">Schizophyllum amplum</name>
    <dbReference type="NCBI Taxonomy" id="97359"/>
    <lineage>
        <taxon>Eukaryota</taxon>
        <taxon>Fungi</taxon>
        <taxon>Dikarya</taxon>
        <taxon>Basidiomycota</taxon>
        <taxon>Agaricomycotina</taxon>
        <taxon>Agaricomycetes</taxon>
        <taxon>Agaricomycetidae</taxon>
        <taxon>Agaricales</taxon>
        <taxon>Schizophyllaceae</taxon>
        <taxon>Schizophyllum</taxon>
    </lineage>
</organism>
<dbReference type="Gene3D" id="1.20.58.480">
    <property type="match status" value="1"/>
</dbReference>
<dbReference type="GO" id="GO:0019441">
    <property type="term" value="P:L-tryptophan catabolic process to kynurenine"/>
    <property type="evidence" value="ECO:0007669"/>
    <property type="project" value="InterPro"/>
</dbReference>
<reference evidence="5 6" key="1">
    <citation type="journal article" date="2019" name="New Phytol.">
        <title>Comparative genomics reveals unique wood-decay strategies and fruiting body development in the Schizophyllaceae.</title>
        <authorList>
            <person name="Almasi E."/>
            <person name="Sahu N."/>
            <person name="Krizsan K."/>
            <person name="Balint B."/>
            <person name="Kovacs G.M."/>
            <person name="Kiss B."/>
            <person name="Cseklye J."/>
            <person name="Drula E."/>
            <person name="Henrissat B."/>
            <person name="Nagy I."/>
            <person name="Chovatia M."/>
            <person name="Adam C."/>
            <person name="LaButti K."/>
            <person name="Lipzen A."/>
            <person name="Riley R."/>
            <person name="Grigoriev I.V."/>
            <person name="Nagy L.G."/>
        </authorList>
    </citation>
    <scope>NUCLEOTIDE SEQUENCE [LARGE SCALE GENOMIC DNA]</scope>
    <source>
        <strain evidence="5 6">NL-1724</strain>
    </source>
</reference>
<proteinExistence type="inferred from homology"/>
<dbReference type="STRING" id="97359.A0A550CP09"/>
<dbReference type="InterPro" id="IPR037217">
    <property type="entry name" value="Trp/Indoleamine_2_3_dOase-like"/>
</dbReference>
<dbReference type="SUPFAM" id="SSF140959">
    <property type="entry name" value="Indolic compounds 2,3-dioxygenase-like"/>
    <property type="match status" value="1"/>
</dbReference>
<evidence type="ECO:0000256" key="4">
    <source>
        <dbReference type="PIRSR" id="PIRSR600898-1"/>
    </source>
</evidence>
<keyword evidence="5" id="KW-0223">Dioxygenase</keyword>
<evidence type="ECO:0000256" key="2">
    <source>
        <dbReference type="ARBA" id="ARBA00022723"/>
    </source>
</evidence>
<comment type="similarity">
    <text evidence="1">Belongs to the indoleamine 2,3-dioxygenase family.</text>
</comment>
<dbReference type="GO" id="GO:0046872">
    <property type="term" value="F:metal ion binding"/>
    <property type="evidence" value="ECO:0007669"/>
    <property type="project" value="UniProtKB-KW"/>
</dbReference>
<name>A0A550CP09_9AGAR</name>
<gene>
    <name evidence="5" type="ORF">BD626DRAFT_482950</name>
</gene>
<dbReference type="GO" id="GO:0034354">
    <property type="term" value="P:'de novo' NAD+ biosynthetic process from L-tryptophan"/>
    <property type="evidence" value="ECO:0007669"/>
    <property type="project" value="TreeGrafter"/>
</dbReference>
<dbReference type="PANTHER" id="PTHR28657">
    <property type="entry name" value="INDOLEAMINE 2,3-DIOXYGENASE"/>
    <property type="match status" value="1"/>
</dbReference>
<dbReference type="Proteomes" id="UP000320762">
    <property type="component" value="Unassembled WGS sequence"/>
</dbReference>
<comment type="caution">
    <text evidence="5">The sequence shown here is derived from an EMBL/GenBank/DDBJ whole genome shotgun (WGS) entry which is preliminary data.</text>
</comment>
<keyword evidence="2 4" id="KW-0479">Metal-binding</keyword>
<keyword evidence="3 4" id="KW-0408">Iron</keyword>
<dbReference type="PANTHER" id="PTHR28657:SF5">
    <property type="entry name" value="INDOLEAMINE 2,3-DIOXYGENASE"/>
    <property type="match status" value="1"/>
</dbReference>
<dbReference type="AlphaFoldDB" id="A0A550CP09"/>
<accession>A0A550CP09</accession>
<evidence type="ECO:0000313" key="6">
    <source>
        <dbReference type="Proteomes" id="UP000320762"/>
    </source>
</evidence>
<dbReference type="Pfam" id="PF01231">
    <property type="entry name" value="IDO"/>
    <property type="match status" value="1"/>
</dbReference>
<keyword evidence="5" id="KW-0560">Oxidoreductase</keyword>
<dbReference type="EMBL" id="VDMD01000003">
    <property type="protein sequence ID" value="TRM66531.1"/>
    <property type="molecule type" value="Genomic_DNA"/>
</dbReference>
<protein>
    <submittedName>
        <fullName evidence="5">Indoleamine 2,3-dioxygenase</fullName>
    </submittedName>
</protein>
<evidence type="ECO:0000313" key="5">
    <source>
        <dbReference type="EMBL" id="TRM66531.1"/>
    </source>
</evidence>
<dbReference type="InterPro" id="IPR000898">
    <property type="entry name" value="Indolamine_dOase"/>
</dbReference>
<evidence type="ECO:0000256" key="1">
    <source>
        <dbReference type="ARBA" id="ARBA00007119"/>
    </source>
</evidence>
<sequence length="453" mass="49696">MNTLDEQAGLAHPYPAVALPLPWKMWEELLLDARGARNTEALQLGSTYTDTARRRSEAWRTRVRDVTVLPTDGLIVSNNLLRRAHVVLAYLLHFYANSLPLDALVIIPLSVGLPMLAVARALDMPPLLTMSDITSWNWTCITQGSEKHLHQDDIPTPRLPFDDLSSPAFSQLRSQTTFTNLPDECAFYMVSVRIELRGAEALRIMRSVFQELAASKANSHAQINPAITASVAAHLTRLAAVIRDQRSLLRDLRQGVDPELYFRCIVPWWRGQTPGRPWVFNGVDSSLYAAQLARLDGLSGGQSLMPAVLDAFLGVRNTTFARVRPYVPSEARRLTDYLSGVGPENGSSDSSGMPTSSFKEVITSPLRAFILKVASPELTSAYNEAVIALKEFRDAHVPIVTLYAVTQARKAAREAEKVAPDAGKAGKGNNGGAEILKIVKGARDRTAEALIHG</sequence>
<evidence type="ECO:0000256" key="3">
    <source>
        <dbReference type="ARBA" id="ARBA00023004"/>
    </source>
</evidence>
<dbReference type="GO" id="GO:0033754">
    <property type="term" value="F:indoleamine 2,3-dioxygenase activity"/>
    <property type="evidence" value="ECO:0007669"/>
    <property type="project" value="TreeGrafter"/>
</dbReference>
<keyword evidence="4" id="KW-0349">Heme</keyword>